<name>A0ABU7HNR7_9PSED</name>
<evidence type="ECO:0000313" key="1">
    <source>
        <dbReference type="EMBL" id="MEE1933138.1"/>
    </source>
</evidence>
<dbReference type="Proteomes" id="UP001335100">
    <property type="component" value="Unassembled WGS sequence"/>
</dbReference>
<dbReference type="EMBL" id="JAZDQJ010000006">
    <property type="protein sequence ID" value="MEE1933138.1"/>
    <property type="molecule type" value="Genomic_DNA"/>
</dbReference>
<reference evidence="1 2" key="1">
    <citation type="submission" date="2024-01" db="EMBL/GenBank/DDBJ databases">
        <title>Unpublished Manusciprt.</title>
        <authorList>
            <person name="Duman M."/>
            <person name="Valdes E.G."/>
            <person name="Ajmi N."/>
            <person name="Altun S."/>
            <person name="Saticioglu I.B."/>
        </authorList>
    </citation>
    <scope>NUCLEOTIDE SEQUENCE [LARGE SCALE GENOMIC DNA]</scope>
    <source>
        <strain evidence="1 2">148P</strain>
    </source>
</reference>
<sequence length="2084" mass="226860">MIEEELEGFQDAGQRSFSVRLALKVEELQEGDNARSAYQEFFKLLKTGALEFRAYTVRLDGSLGVKPQVAPAATSTVLLDAFEGWLDGHQGVKKNSPSDFRAPRSSTGSGFDNPAMLDAFSVLVGASSWVAPVPQSLGLAYVLTIEDTGSDDVVFQPYVGDPSLPASDNAQVDEMDVVFSYPSSAVADSCRSNRAHRPVLGDMLIDPKSGFVQFADDAADQEAYRTLTRLEQRAGSLFTGFFAVTEVQWEAEPLPVQRVRREAWRALATLSTSLDTLLLALTMPHVDPAGFSPRDGGLLGPLLNLLIERLEQKSIGADAPRSVLRNAIRQVIQSRLNPAAAKTDLDLLLAICRPQDQAFASPQSSLYRLLQASVDPKTDWKALENTSLDTLSAELAPLQDAILSEKGFESTVVRLLRHLGGQICIEIHQAVRPFEIRKAVRTLNSIKTLSVAKQSMLLGYDQTVVYVIEKSVLQAYDQSVDDFQALLDTGLNGADAARQSVGKLICDIALHQSKALGIPLKEAVRQLAFWKARLGVAAPTTFAQATRSLLRCCAFLPSYEVFFAKQSDEVPRDLCALKSLGKASRQMQASVLDDLFAPTFARFTPDLAPSPLAISLPLDPVVDDEDLDAFAAAFSGMALGLRHAFDDQIPGPWAYANLADFHHPTVKAEAALGDVLTVQPVPTTINDGRRSLFLHYDGLPLASSAFDDSLPDAGLDPVGKAFFATDYPGSLKKDFEPLPTLAYGARYDVFAHVVGRSGTLPAGMQGEQPWSPAPIPTGDEPPFLTLPYSRRTAIGRTTISDAGATRHLGLIPSGLQPLSADYPRLGLHGDGSLALDLFRQVNGSGALYLSEDEPFRDIHLEDFRYSGPDGGTLSIEVWHGAASHTFTQVLVAGLSQSKRLSIRLEGKVVTVECEGKRDKLPRTPGPVSLWLRVKLTGAEVASVSFVDPAASTQRTAGQGPKDNNLLLLGAPFQGKWRPPFHKEATLRVTFPRVPYSDFVRWIANPKLRGEVFEGLNGETQIKDFLYLLEAANIDRSRDLELGKLLDALLDPAVSSLRLDVVVMDGLMDAPEQLGKLEKLKPQAIRPIKIPSLGKMLNGILNFDKLVKDGQIKEILGQLDRQCRHTLTISSFESGSSQSLSFKDSTLQVPAGACVQLCARPQVESRRFESRVIDERLKELAVGEQGGLVVFEGAKVLVESMPGPLSVPAGNTTGLLASREEWTSLALGLVSYEPVGSARSYTLKAGGTLEAAAKDPKAWRWRQLGAVTVLTQRWRFDGKPIYAWINPKAHDDISPIAPGCASRKLKADGRLARFEQQAFAGRERDGQSSTVNLLPWPAVTTLHTAHWEKPSATVFRHRFTLHSRYTPAFERDTDGQCQAWSDALEQAWLRVAMLAEASRIELTRPQLRALIPLTQSPEEGAGLTPPLMAILQERPFDYGGLADRVIAEIRSGIGYELPAAQENALASVVPADIRKEIGRDPRLAYEPFDQATGQGVLLSVEGPIGLTFESDAVAAPAFPNSALVLDPVSLEIDKEDGSPLKSLDLEEHFLSVGLRRYLHPHWLVSTIKKESSPDFSGNCWIQFPATQGTLTIGQGAGLIKVLEFDASQQCEVTLDWRVLDPTVSLGKRMKLVSLPLVKELAGWQCALLHTPVNDRRAVLAVFLVPPEKLDEERGAGNAPKLLASIEWNLPAGFGWDHLVLEAKDLWSCAVGVSQTTAMHWARTNRNFATVMVAGEKLLETGKSWPVTDLQARLKKTGETEETEGTLEFATLTAPADSLWLRPTQAAQPYPTHTQRHLALLFSEMRSGLGRSLERPTALHMLGAKSLTVTKGSVPDAGNSRVRVIEFETPAIILGHGSDAIPDHYKYGYLDLVAPGVVPAKPENKVLLSLHLRVIASSATRTELTELRLRLRPESATASPGNVLVLRPIAGEELATLDVGLEFDAQGAAKVSKPSQVYALGQRDAIAAEWQGDPWGTDATKGIKGLAMTVESATFKDGNPRELWLEVSMLASSYDDKVGNEEDGNKDDDKNRARDGFNSTLNLDWFFGSDSLPTDTAANADKLRELKEVQARIISVSPGISLTLSE</sequence>
<proteinExistence type="predicted"/>
<gene>
    <name evidence="1" type="ORF">V0R50_07885</name>
</gene>
<protein>
    <submittedName>
        <fullName evidence="1">Uncharacterized protein</fullName>
    </submittedName>
</protein>
<dbReference type="RefSeq" id="WP_330074027.1">
    <property type="nucleotide sequence ID" value="NZ_JAZDQJ010000006.1"/>
</dbReference>
<evidence type="ECO:0000313" key="2">
    <source>
        <dbReference type="Proteomes" id="UP001335100"/>
    </source>
</evidence>
<comment type="caution">
    <text evidence="1">The sequence shown here is derived from an EMBL/GenBank/DDBJ whole genome shotgun (WGS) entry which is preliminary data.</text>
</comment>
<keyword evidence="2" id="KW-1185">Reference proteome</keyword>
<organism evidence="1 2">
    <name type="scientific">Pseudomonas ulcerans</name>
    <dbReference type="NCBI Taxonomy" id="3115852"/>
    <lineage>
        <taxon>Bacteria</taxon>
        <taxon>Pseudomonadati</taxon>
        <taxon>Pseudomonadota</taxon>
        <taxon>Gammaproteobacteria</taxon>
        <taxon>Pseudomonadales</taxon>
        <taxon>Pseudomonadaceae</taxon>
        <taxon>Pseudomonas</taxon>
    </lineage>
</organism>
<accession>A0ABU7HNR7</accession>